<evidence type="ECO:0000256" key="1">
    <source>
        <dbReference type="ARBA" id="ARBA00004651"/>
    </source>
</evidence>
<evidence type="ECO:0000256" key="8">
    <source>
        <dbReference type="PIRSR" id="PIRSR005091-3"/>
    </source>
</evidence>
<comment type="subcellular location">
    <subcellularLocation>
        <location evidence="1">Cell membrane</location>
        <topology evidence="1">Multi-pass membrane protein</topology>
    </subcellularLocation>
</comment>
<evidence type="ECO:0000256" key="4">
    <source>
        <dbReference type="ARBA" id="ARBA00022989"/>
    </source>
</evidence>
<keyword evidence="4 9" id="KW-1133">Transmembrane helix</keyword>
<dbReference type="GO" id="GO:0046872">
    <property type="term" value="F:metal ion binding"/>
    <property type="evidence" value="ECO:0007669"/>
    <property type="project" value="UniProtKB-KW"/>
</dbReference>
<feature type="binding site" evidence="8">
    <location>
        <position position="485"/>
    </location>
    <ligand>
        <name>Mn(2+)</name>
        <dbReference type="ChEBI" id="CHEBI:29035"/>
    </ligand>
</feature>
<dbReference type="SUPFAM" id="SSF53649">
    <property type="entry name" value="Alkaline phosphatase-like"/>
    <property type="match status" value="1"/>
</dbReference>
<keyword evidence="5 9" id="KW-0472">Membrane</keyword>
<sequence length="632" mass="72846">MVKFAENYLSMSNYFSSVKLFFKRFFIVLFIYQICRLLFYFFNRNAFENISAKGFLGGIHFDLSAIAYINLVFALLHFIPGNFKYKPNYQKYLKIGFFIVNFIFILTNFVDFEYYKFTGRRSTFGMITASGMENEIGGLIFSFLVEFWHLPLLAILLGFGFWKIIANLKSASEQSANWSQIAKQSGIFILLMGFVFLLGRGGFQKKPLRIVDAVNYGSINQSAIVLNTPFCIIKTIGKKETLESPKYFSETELNQIFNPITEISSTENPNKKNVVIIILESFGRENIQRGQTPFLDDLIEKSLFFENGFANGKLSIDAVPSTLSSIPSLMNNSLITSSYSINEVYGLPKILKDNGYQTAFFHGAFNGSQNFDQYCKVAGFDNYFGKNEYVGPEAFDGRWGIFDEEFMQYFSEKMTEFKQPFFSTIFTISSHNPYIIPEKHKGKFPKGTTKIHESIAYSDYALKRFFETASKEDWYKNTLFVITSDHTSSEPTEKKFKTNVGKFRVPILFFDPSNPSIVGKNQKNLQQIDIMPSIIDYLNIDSKMITYGKSYKSEKDFVVYYLDNIYHYVSGDYYLAFDGKKTLGLYNFKKDELLKTNVIKTEKAKATEMETFIKAYIQSFNERMIGNKLTLQ</sequence>
<feature type="transmembrane region" description="Helical" evidence="9">
    <location>
        <begin position="92"/>
        <end position="115"/>
    </location>
</feature>
<dbReference type="Pfam" id="PF00884">
    <property type="entry name" value="Sulfatase"/>
    <property type="match status" value="1"/>
</dbReference>
<dbReference type="GO" id="GO:0005886">
    <property type="term" value="C:plasma membrane"/>
    <property type="evidence" value="ECO:0007669"/>
    <property type="project" value="UniProtKB-SubCell"/>
</dbReference>
<accession>A0A562KNT3</accession>
<dbReference type="InterPro" id="IPR000917">
    <property type="entry name" value="Sulfatase_N"/>
</dbReference>
<keyword evidence="11" id="KW-0808">Transferase</keyword>
<keyword evidence="2" id="KW-1003">Cell membrane</keyword>
<feature type="transmembrane region" description="Helical" evidence="9">
    <location>
        <begin position="181"/>
        <end position="199"/>
    </location>
</feature>
<keyword evidence="12" id="KW-1185">Reference proteome</keyword>
<feature type="domain" description="Sulfatase N-terminal" evidence="10">
    <location>
        <begin position="272"/>
        <end position="540"/>
    </location>
</feature>
<feature type="binding site" evidence="8">
    <location>
        <position position="280"/>
    </location>
    <ligand>
        <name>Mn(2+)</name>
        <dbReference type="ChEBI" id="CHEBI:29035"/>
    </ligand>
</feature>
<evidence type="ECO:0000259" key="10">
    <source>
        <dbReference type="Pfam" id="PF00884"/>
    </source>
</evidence>
<dbReference type="PANTHER" id="PTHR47371">
    <property type="entry name" value="LIPOTEICHOIC ACID SYNTHASE"/>
    <property type="match status" value="1"/>
</dbReference>
<name>A0A562KNT3_9FLAO</name>
<dbReference type="Gene3D" id="3.40.720.10">
    <property type="entry name" value="Alkaline Phosphatase, subunit A"/>
    <property type="match status" value="1"/>
</dbReference>
<evidence type="ECO:0000256" key="9">
    <source>
        <dbReference type="SAM" id="Phobius"/>
    </source>
</evidence>
<feature type="transmembrane region" description="Helical" evidence="9">
    <location>
        <begin position="20"/>
        <end position="42"/>
    </location>
</feature>
<keyword evidence="7" id="KW-0464">Manganese</keyword>
<evidence type="ECO:0000256" key="5">
    <source>
        <dbReference type="ARBA" id="ARBA00023136"/>
    </source>
</evidence>
<dbReference type="Proteomes" id="UP000315312">
    <property type="component" value="Unassembled WGS sequence"/>
</dbReference>
<dbReference type="CDD" id="cd16015">
    <property type="entry name" value="LTA_synthase"/>
    <property type="match status" value="1"/>
</dbReference>
<feature type="transmembrane region" description="Helical" evidence="9">
    <location>
        <begin position="54"/>
        <end position="80"/>
    </location>
</feature>
<comment type="caution">
    <text evidence="11">The sequence shown here is derived from an EMBL/GenBank/DDBJ whole genome shotgun (WGS) entry which is preliminary data.</text>
</comment>
<evidence type="ECO:0000313" key="12">
    <source>
        <dbReference type="Proteomes" id="UP000315312"/>
    </source>
</evidence>
<reference evidence="11 12" key="1">
    <citation type="journal article" date="2015" name="Stand. Genomic Sci.">
        <title>Genomic Encyclopedia of Bacterial and Archaeal Type Strains, Phase III: the genomes of soil and plant-associated and newly described type strains.</title>
        <authorList>
            <person name="Whitman W.B."/>
            <person name="Woyke T."/>
            <person name="Klenk H.P."/>
            <person name="Zhou Y."/>
            <person name="Lilburn T.G."/>
            <person name="Beck B.J."/>
            <person name="De Vos P."/>
            <person name="Vandamme P."/>
            <person name="Eisen J.A."/>
            <person name="Garrity G."/>
            <person name="Hugenholtz P."/>
            <person name="Kyrpides N.C."/>
        </authorList>
    </citation>
    <scope>NUCLEOTIDE SEQUENCE [LARGE SCALE GENOMIC DNA]</scope>
    <source>
        <strain evidence="11 12">CGMCC 1.6844</strain>
    </source>
</reference>
<dbReference type="PANTHER" id="PTHR47371:SF3">
    <property type="entry name" value="PHOSPHOGLYCEROL TRANSFERASE I"/>
    <property type="match status" value="1"/>
</dbReference>
<dbReference type="InterPro" id="IPR050448">
    <property type="entry name" value="OpgB/LTA_synthase_biosynth"/>
</dbReference>
<keyword evidence="7" id="KW-0479">Metal-binding</keyword>
<gene>
    <name evidence="11" type="ORF">IP97_00471</name>
</gene>
<evidence type="ECO:0000256" key="6">
    <source>
        <dbReference type="PIRSR" id="PIRSR005091-1"/>
    </source>
</evidence>
<feature type="transmembrane region" description="Helical" evidence="9">
    <location>
        <begin position="136"/>
        <end position="161"/>
    </location>
</feature>
<protein>
    <submittedName>
        <fullName evidence="11">Phosphoglycerol transferase MdoB-like AlkP superfamily enzyme</fullName>
    </submittedName>
</protein>
<dbReference type="GO" id="GO:0016740">
    <property type="term" value="F:transferase activity"/>
    <property type="evidence" value="ECO:0007669"/>
    <property type="project" value="UniProtKB-KW"/>
</dbReference>
<evidence type="ECO:0000256" key="2">
    <source>
        <dbReference type="ARBA" id="ARBA00022475"/>
    </source>
</evidence>
<evidence type="ECO:0000256" key="3">
    <source>
        <dbReference type="ARBA" id="ARBA00022692"/>
    </source>
</evidence>
<evidence type="ECO:0000313" key="11">
    <source>
        <dbReference type="EMBL" id="TWH97046.1"/>
    </source>
</evidence>
<dbReference type="AlphaFoldDB" id="A0A562KNT3"/>
<dbReference type="InterPro" id="IPR017850">
    <property type="entry name" value="Alkaline_phosphatase_core_sf"/>
</dbReference>
<dbReference type="EMBL" id="VLKM01000002">
    <property type="protein sequence ID" value="TWH97046.1"/>
    <property type="molecule type" value="Genomic_DNA"/>
</dbReference>
<feature type="binding site" evidence="8">
    <location>
        <position position="486"/>
    </location>
    <ligand>
        <name>Mn(2+)</name>
        <dbReference type="ChEBI" id="CHEBI:29035"/>
    </ligand>
</feature>
<proteinExistence type="predicted"/>
<feature type="active site" evidence="6">
    <location>
        <position position="315"/>
    </location>
</feature>
<keyword evidence="3 9" id="KW-0812">Transmembrane</keyword>
<dbReference type="InterPro" id="IPR012160">
    <property type="entry name" value="LtaS-like"/>
</dbReference>
<organism evidence="11 12">
    <name type="scientific">Flavobacterium cheniae</name>
    <dbReference type="NCBI Taxonomy" id="295428"/>
    <lineage>
        <taxon>Bacteria</taxon>
        <taxon>Pseudomonadati</taxon>
        <taxon>Bacteroidota</taxon>
        <taxon>Flavobacteriia</taxon>
        <taxon>Flavobacteriales</taxon>
        <taxon>Flavobacteriaceae</taxon>
        <taxon>Flavobacterium</taxon>
    </lineage>
</organism>
<dbReference type="Gene3D" id="3.30.1120.80">
    <property type="match status" value="1"/>
</dbReference>
<dbReference type="PIRSF" id="PIRSF005091">
    <property type="entry name" value="Mmb_sulf_HI1246"/>
    <property type="match status" value="1"/>
</dbReference>
<evidence type="ECO:0000256" key="7">
    <source>
        <dbReference type="PIRSR" id="PIRSR005091-2"/>
    </source>
</evidence>
<feature type="binding site" evidence="7">
    <location>
        <position position="431"/>
    </location>
    <ligand>
        <name>substrate</name>
    </ligand>
</feature>